<organism evidence="2 3">
    <name type="scientific">Bradyrhizobium zhanjiangense</name>
    <dbReference type="NCBI Taxonomy" id="1325107"/>
    <lineage>
        <taxon>Bacteria</taxon>
        <taxon>Pseudomonadati</taxon>
        <taxon>Pseudomonadota</taxon>
        <taxon>Alphaproteobacteria</taxon>
        <taxon>Hyphomicrobiales</taxon>
        <taxon>Nitrobacteraceae</taxon>
        <taxon>Bradyrhizobium</taxon>
    </lineage>
</organism>
<evidence type="ECO:0000313" key="3">
    <source>
        <dbReference type="Proteomes" id="UP000290174"/>
    </source>
</evidence>
<feature type="compositionally biased region" description="Basic and acidic residues" evidence="1">
    <location>
        <begin position="68"/>
        <end position="84"/>
    </location>
</feature>
<protein>
    <submittedName>
        <fullName evidence="2">Uncharacterized protein</fullName>
    </submittedName>
</protein>
<evidence type="ECO:0000256" key="1">
    <source>
        <dbReference type="SAM" id="MobiDB-lite"/>
    </source>
</evidence>
<comment type="caution">
    <text evidence="2">The sequence shown here is derived from an EMBL/GenBank/DDBJ whole genome shotgun (WGS) entry which is preliminary data.</text>
</comment>
<dbReference type="Proteomes" id="UP000290174">
    <property type="component" value="Unassembled WGS sequence"/>
</dbReference>
<gene>
    <name evidence="2" type="ORF">EAS61_29965</name>
</gene>
<sequence>MLFAQFVAWSRLAPTMMREVFSVSPGGSDDGADLSQFCDSRGRGSARLSTCSYHTVIASEAKQSRLSPRKDSGLLRFAHNDGNRKLSGSARTASASDAAWRG</sequence>
<reference evidence="2 3" key="1">
    <citation type="submission" date="2018-11" db="EMBL/GenBank/DDBJ databases">
        <title>Bradyrhizobium sp. nov., isolated from effective nodules of peanut in China.</title>
        <authorList>
            <person name="Li Y."/>
        </authorList>
    </citation>
    <scope>NUCLEOTIDE SEQUENCE [LARGE SCALE GENOMIC DNA]</scope>
    <source>
        <strain evidence="2 3">CCBAU 51770</strain>
    </source>
</reference>
<proteinExistence type="predicted"/>
<evidence type="ECO:0000313" key="2">
    <source>
        <dbReference type="EMBL" id="RXG88251.1"/>
    </source>
</evidence>
<accession>A0A4Q0QD17</accession>
<feature type="region of interest" description="Disordered" evidence="1">
    <location>
        <begin position="62"/>
        <end position="102"/>
    </location>
</feature>
<dbReference type="EMBL" id="RKMK01000037">
    <property type="protein sequence ID" value="RXG88251.1"/>
    <property type="molecule type" value="Genomic_DNA"/>
</dbReference>
<name>A0A4Q0QD17_9BRAD</name>
<dbReference type="AlphaFoldDB" id="A0A4Q0QD17"/>